<evidence type="ECO:0000259" key="1">
    <source>
        <dbReference type="Pfam" id="PF08722"/>
    </source>
</evidence>
<dbReference type="Pfam" id="PF08722">
    <property type="entry name" value="Tn7_TnsA-like_N"/>
    <property type="match status" value="1"/>
</dbReference>
<dbReference type="InterPro" id="IPR011856">
    <property type="entry name" value="tRNA_endonuc-like_dom_sf"/>
</dbReference>
<comment type="caution">
    <text evidence="2">The sequence shown here is derived from an EMBL/GenBank/DDBJ whole genome shotgun (WGS) entry which is preliminary data.</text>
</comment>
<protein>
    <recommendedName>
        <fullName evidence="1">TnsA endonuclease N-terminal domain-containing protein</fullName>
    </recommendedName>
</protein>
<reference evidence="2 3" key="1">
    <citation type="journal article" date="2018" name="Nat. Biotechnol.">
        <title>A standardized bacterial taxonomy based on genome phylogeny substantially revises the tree of life.</title>
        <authorList>
            <person name="Parks D.H."/>
            <person name="Chuvochina M."/>
            <person name="Waite D.W."/>
            <person name="Rinke C."/>
            <person name="Skarshewski A."/>
            <person name="Chaumeil P.A."/>
            <person name="Hugenholtz P."/>
        </authorList>
    </citation>
    <scope>NUCLEOTIDE SEQUENCE [LARGE SCALE GENOMIC DNA]</scope>
    <source>
        <strain evidence="2">UBA10378</strain>
    </source>
</reference>
<sequence>MQYLAPRKPVRTIPLKSRSVRGFYTSTRWPRAIAHESNLERDFLILCDFDTSVRQLTEQPCKITYSSEGGKDRNYTPDFFLDVAAEVGPPQLVEIKFKSELDERADDYAERFSAARDYAKSRGWEFRVKTERDIRGTQLANAKFLLPYRRLPVDHGRSARWMRALATTGPCKVEAVLHDAWHKDDEERLRALTELWRLVAMGSISVDLETDRVGLQSLVWPNDR</sequence>
<dbReference type="InterPro" id="IPR014833">
    <property type="entry name" value="TnsA_N"/>
</dbReference>
<dbReference type="Proteomes" id="UP000263957">
    <property type="component" value="Unassembled WGS sequence"/>
</dbReference>
<accession>A0A356W8R9</accession>
<evidence type="ECO:0000313" key="3">
    <source>
        <dbReference type="Proteomes" id="UP000263957"/>
    </source>
</evidence>
<feature type="domain" description="TnsA endonuclease N-terminal" evidence="1">
    <location>
        <begin position="51"/>
        <end position="131"/>
    </location>
</feature>
<dbReference type="AlphaFoldDB" id="A0A356W8R9"/>
<proteinExistence type="predicted"/>
<dbReference type="Gene3D" id="3.40.1350.10">
    <property type="match status" value="1"/>
</dbReference>
<gene>
    <name evidence="2" type="ORF">DD728_11210</name>
</gene>
<organism evidence="2 3">
    <name type="scientific">Hyphomonas atlantica</name>
    <dbReference type="NCBI Taxonomy" id="1280948"/>
    <lineage>
        <taxon>Bacteria</taxon>
        <taxon>Pseudomonadati</taxon>
        <taxon>Pseudomonadota</taxon>
        <taxon>Alphaproteobacteria</taxon>
        <taxon>Hyphomonadales</taxon>
        <taxon>Hyphomonadaceae</taxon>
        <taxon>Hyphomonas</taxon>
    </lineage>
</organism>
<name>A0A356W8R9_9PROT</name>
<dbReference type="GO" id="GO:0003676">
    <property type="term" value="F:nucleic acid binding"/>
    <property type="evidence" value="ECO:0007669"/>
    <property type="project" value="InterPro"/>
</dbReference>
<evidence type="ECO:0000313" key="2">
    <source>
        <dbReference type="EMBL" id="HBQ49428.1"/>
    </source>
</evidence>
<dbReference type="EMBL" id="DOGS01000225">
    <property type="protein sequence ID" value="HBQ49428.1"/>
    <property type="molecule type" value="Genomic_DNA"/>
</dbReference>